<gene>
    <name evidence="3" type="ORF">CLVI_16550</name>
</gene>
<feature type="transmembrane region" description="Helical" evidence="1">
    <location>
        <begin position="112"/>
        <end position="133"/>
    </location>
</feature>
<keyword evidence="1" id="KW-0472">Membrane</keyword>
<feature type="transmembrane region" description="Helical" evidence="1">
    <location>
        <begin position="12"/>
        <end position="30"/>
    </location>
</feature>
<dbReference type="OrthoDB" id="9777755at2"/>
<feature type="transmembrane region" description="Helical" evidence="1">
    <location>
        <begin position="145"/>
        <end position="163"/>
    </location>
</feature>
<feature type="domain" description="CAAX prenyl protease 2/Lysostaphin resistance protein A-like" evidence="2">
    <location>
        <begin position="115"/>
        <end position="209"/>
    </location>
</feature>
<dbReference type="GO" id="GO:0006508">
    <property type="term" value="P:proteolysis"/>
    <property type="evidence" value="ECO:0007669"/>
    <property type="project" value="UniProtKB-KW"/>
</dbReference>
<evidence type="ECO:0000313" key="3">
    <source>
        <dbReference type="EMBL" id="PRR82520.1"/>
    </source>
</evidence>
<comment type="caution">
    <text evidence="3">The sequence shown here is derived from an EMBL/GenBank/DDBJ whole genome shotgun (WGS) entry which is preliminary data.</text>
</comment>
<dbReference type="Proteomes" id="UP000239471">
    <property type="component" value="Unassembled WGS sequence"/>
</dbReference>
<keyword evidence="3" id="KW-0645">Protease</keyword>
<evidence type="ECO:0000313" key="4">
    <source>
        <dbReference type="Proteomes" id="UP000239471"/>
    </source>
</evidence>
<organism evidence="3 4">
    <name type="scientific">Clostridium vincentii</name>
    <dbReference type="NCBI Taxonomy" id="52704"/>
    <lineage>
        <taxon>Bacteria</taxon>
        <taxon>Bacillati</taxon>
        <taxon>Bacillota</taxon>
        <taxon>Clostridia</taxon>
        <taxon>Eubacteriales</taxon>
        <taxon>Clostridiaceae</taxon>
        <taxon>Clostridium</taxon>
    </lineage>
</organism>
<dbReference type="EMBL" id="PVXQ01000015">
    <property type="protein sequence ID" value="PRR82520.1"/>
    <property type="molecule type" value="Genomic_DNA"/>
</dbReference>
<keyword evidence="3" id="KW-0378">Hydrolase</keyword>
<feature type="transmembrane region" description="Helical" evidence="1">
    <location>
        <begin position="169"/>
        <end position="191"/>
    </location>
</feature>
<dbReference type="GO" id="GO:0004175">
    <property type="term" value="F:endopeptidase activity"/>
    <property type="evidence" value="ECO:0007669"/>
    <property type="project" value="UniProtKB-ARBA"/>
</dbReference>
<dbReference type="PANTHER" id="PTHR35797">
    <property type="entry name" value="PROTEASE-RELATED"/>
    <property type="match status" value="1"/>
</dbReference>
<dbReference type="GO" id="GO:0080120">
    <property type="term" value="P:CAAX-box protein maturation"/>
    <property type="evidence" value="ECO:0007669"/>
    <property type="project" value="UniProtKB-ARBA"/>
</dbReference>
<feature type="transmembrane region" description="Helical" evidence="1">
    <location>
        <begin position="223"/>
        <end position="241"/>
    </location>
</feature>
<dbReference type="InterPro" id="IPR042150">
    <property type="entry name" value="MmRce1-like"/>
</dbReference>
<feature type="transmembrane region" description="Helical" evidence="1">
    <location>
        <begin position="79"/>
        <end position="106"/>
    </location>
</feature>
<reference evidence="3 4" key="1">
    <citation type="submission" date="2018-03" db="EMBL/GenBank/DDBJ databases">
        <title>Genome sequence of Clostridium vincentii DSM 10228.</title>
        <authorList>
            <person name="Poehlein A."/>
            <person name="Daniel R."/>
        </authorList>
    </citation>
    <scope>NUCLEOTIDE SEQUENCE [LARGE SCALE GENOMIC DNA]</scope>
    <source>
        <strain evidence="3 4">DSM 10228</strain>
    </source>
</reference>
<dbReference type="AlphaFoldDB" id="A0A2T0BF39"/>
<keyword evidence="1" id="KW-1133">Transmembrane helix</keyword>
<keyword evidence="1" id="KW-0812">Transmembrane</keyword>
<sequence>MKKVIEKYPAVLYYIFVLVISGVLIIPQNVLSNASYYSVSFPQLAPTLAVISICIITKNRDIWIKIKKSFSIAARNSKWVPVILGISITSVALTAGILSLLGFSYHPWEGSIAFYIVNIVAIIFGCMFEEIGWRGFLLPTLGTKYTPFISTLIVGFLWGFWHMSFNLGIFGFLIFIVSAMELSILMTWVYYKTDGNLLCTTIWHVSINTTNQFLLRGRLTAEGFTVLVAVLTVICLFVVIFNKELFLEKKTNFECDVI</sequence>
<dbReference type="RefSeq" id="WP_106059641.1">
    <property type="nucleotide sequence ID" value="NZ_PVXQ01000015.1"/>
</dbReference>
<dbReference type="InterPro" id="IPR003675">
    <property type="entry name" value="Rce1/LyrA-like_dom"/>
</dbReference>
<dbReference type="PANTHER" id="PTHR35797:SF1">
    <property type="entry name" value="PROTEASE"/>
    <property type="match status" value="1"/>
</dbReference>
<accession>A0A2T0BF39</accession>
<feature type="transmembrane region" description="Helical" evidence="1">
    <location>
        <begin position="36"/>
        <end position="58"/>
    </location>
</feature>
<protein>
    <submittedName>
        <fullName evidence="3">CAAX amino terminal protease self-immunity</fullName>
    </submittedName>
</protein>
<evidence type="ECO:0000256" key="1">
    <source>
        <dbReference type="SAM" id="Phobius"/>
    </source>
</evidence>
<name>A0A2T0BF39_9CLOT</name>
<keyword evidence="4" id="KW-1185">Reference proteome</keyword>
<evidence type="ECO:0000259" key="2">
    <source>
        <dbReference type="Pfam" id="PF02517"/>
    </source>
</evidence>
<proteinExistence type="predicted"/>
<dbReference type="Pfam" id="PF02517">
    <property type="entry name" value="Rce1-like"/>
    <property type="match status" value="1"/>
</dbReference>